<keyword evidence="2" id="KW-1185">Reference proteome</keyword>
<dbReference type="RefSeq" id="WP_183225044.1">
    <property type="nucleotide sequence ID" value="NZ_BMPW01000020.1"/>
</dbReference>
<dbReference type="Proteomes" id="UP000590749">
    <property type="component" value="Unassembled WGS sequence"/>
</dbReference>
<reference evidence="1 2" key="1">
    <citation type="submission" date="2020-08" db="EMBL/GenBank/DDBJ databases">
        <title>Genomic Encyclopedia of Type Strains, Phase III (KMG-III): the genomes of soil and plant-associated and newly described type strains.</title>
        <authorList>
            <person name="Whitman W."/>
        </authorList>
    </citation>
    <scope>NUCLEOTIDE SEQUENCE [LARGE SCALE GENOMIC DNA]</scope>
    <source>
        <strain evidence="1 2">CECT 3287</strain>
    </source>
</reference>
<organism evidence="1 2">
    <name type="scientific">Actinoplanes campanulatus</name>
    <dbReference type="NCBI Taxonomy" id="113559"/>
    <lineage>
        <taxon>Bacteria</taxon>
        <taxon>Bacillati</taxon>
        <taxon>Actinomycetota</taxon>
        <taxon>Actinomycetes</taxon>
        <taxon>Micromonosporales</taxon>
        <taxon>Micromonosporaceae</taxon>
        <taxon>Actinoplanes</taxon>
    </lineage>
</organism>
<comment type="caution">
    <text evidence="1">The sequence shown here is derived from an EMBL/GenBank/DDBJ whole genome shotgun (WGS) entry which is preliminary data.</text>
</comment>
<accession>A0A7W5AMP3</accession>
<protein>
    <submittedName>
        <fullName evidence="1">Uncharacterized protein</fullName>
    </submittedName>
</protein>
<evidence type="ECO:0000313" key="1">
    <source>
        <dbReference type="EMBL" id="MBB3098955.1"/>
    </source>
</evidence>
<sequence>MTRSKLPPRRPQSERKHWIFLDQCGCPIGLVEESRFYKTEDAAWDGMYDTRAEERAARARGVHTVFVDHATYEERFYPRMTKRCTHEDAA</sequence>
<proteinExistence type="predicted"/>
<dbReference type="AlphaFoldDB" id="A0A7W5AMP3"/>
<name>A0A7W5AMP3_9ACTN</name>
<dbReference type="EMBL" id="JACHXF010000017">
    <property type="protein sequence ID" value="MBB3098955.1"/>
    <property type="molecule type" value="Genomic_DNA"/>
</dbReference>
<gene>
    <name evidence="1" type="ORF">FHR83_006661</name>
</gene>
<evidence type="ECO:0000313" key="2">
    <source>
        <dbReference type="Proteomes" id="UP000590749"/>
    </source>
</evidence>